<evidence type="ECO:0000313" key="3">
    <source>
        <dbReference type="Proteomes" id="UP000236262"/>
    </source>
</evidence>
<dbReference type="Proteomes" id="UP000236262">
    <property type="component" value="Unassembled WGS sequence"/>
</dbReference>
<dbReference type="OrthoDB" id="674560at2"/>
<reference evidence="2 3" key="1">
    <citation type="submission" date="2018-01" db="EMBL/GenBank/DDBJ databases">
        <title>Draft genome sequences of Chryseobacterium lactis NCTC11390, Chryseobacterium oncorhynchi 701B-08, and Chryseobacterium viscerum 687B-08.</title>
        <authorList>
            <person name="Jeong J.-J."/>
            <person name="Lee Y.J."/>
            <person name="Park B."/>
            <person name="Choi I.-G."/>
            <person name="Kim K.D."/>
        </authorList>
    </citation>
    <scope>NUCLEOTIDE SEQUENCE [LARGE SCALE GENOMIC DNA]</scope>
    <source>
        <strain evidence="2 3">NCTC11390</strain>
    </source>
</reference>
<evidence type="ECO:0000313" key="1">
    <source>
        <dbReference type="EMBL" id="AZA83331.1"/>
    </source>
</evidence>
<gene>
    <name evidence="2" type="ORF">C1637_21620</name>
    <name evidence="1" type="ORF">EG342_16240</name>
</gene>
<name>A0A3G6RPA8_CHRLC</name>
<evidence type="ECO:0000313" key="2">
    <source>
        <dbReference type="EMBL" id="PNW11708.1"/>
    </source>
</evidence>
<dbReference type="AlphaFoldDB" id="A0A3G6RPA8"/>
<evidence type="ECO:0000313" key="4">
    <source>
        <dbReference type="Proteomes" id="UP000279972"/>
    </source>
</evidence>
<organism evidence="2 3">
    <name type="scientific">Chryseobacterium lactis</name>
    <dbReference type="NCBI Taxonomy" id="1241981"/>
    <lineage>
        <taxon>Bacteria</taxon>
        <taxon>Pseudomonadati</taxon>
        <taxon>Bacteroidota</taxon>
        <taxon>Flavobacteriia</taxon>
        <taxon>Flavobacteriales</taxon>
        <taxon>Weeksellaceae</taxon>
        <taxon>Chryseobacterium group</taxon>
        <taxon>Chryseobacterium</taxon>
    </lineage>
</organism>
<dbReference type="Proteomes" id="UP000279972">
    <property type="component" value="Chromosome"/>
</dbReference>
<dbReference type="RefSeq" id="WP_103293730.1">
    <property type="nucleotide sequence ID" value="NZ_CP033924.1"/>
</dbReference>
<dbReference type="EMBL" id="PPEH01000011">
    <property type="protein sequence ID" value="PNW11708.1"/>
    <property type="molecule type" value="Genomic_DNA"/>
</dbReference>
<protein>
    <submittedName>
        <fullName evidence="2">Uncharacterized protein</fullName>
    </submittedName>
</protein>
<keyword evidence="4" id="KW-1185">Reference proteome</keyword>
<accession>A0A3G6RPA8</accession>
<proteinExistence type="predicted"/>
<dbReference type="EMBL" id="CP033924">
    <property type="protein sequence ID" value="AZA83331.1"/>
    <property type="molecule type" value="Genomic_DNA"/>
</dbReference>
<reference evidence="1 4" key="2">
    <citation type="submission" date="2018-11" db="EMBL/GenBank/DDBJ databases">
        <title>Proposal to divide the Flavobacteriaceae and reorganize its genera based on Amino Acid Identity values calculated from whole genome sequences.</title>
        <authorList>
            <person name="Nicholson A.C."/>
            <person name="Gulvik C.A."/>
            <person name="Whitney A.M."/>
            <person name="Humrighouse B.W."/>
            <person name="Bell M."/>
            <person name="Holmes B."/>
            <person name="Steigerwalt A.G."/>
            <person name="Villarma A."/>
            <person name="Sheth M."/>
            <person name="Batra D."/>
            <person name="Pryor J."/>
            <person name="Bernardet J.-F."/>
            <person name="Hugo C."/>
            <person name="Kampfer P."/>
            <person name="Newman J."/>
            <person name="McQuiston J.R."/>
        </authorList>
    </citation>
    <scope>NUCLEOTIDE SEQUENCE [LARGE SCALE GENOMIC DNA]</scope>
    <source>
        <strain evidence="1 4">KC_1864</strain>
    </source>
</reference>
<dbReference type="KEGG" id="clac:EG342_16240"/>
<sequence length="117" mass="13875">MSDSNELTGENLKERDEFRKRINNSKELLDLDSAAELLSKEYSDLYDVNLYIFRSFKRETIIEIRFYRKSNFDPDYFALVKDTPPMFHSKITMPIYAEEAIKFDVNWESGGGFNHAW</sequence>